<organism evidence="2">
    <name type="scientific">marine sediment metagenome</name>
    <dbReference type="NCBI Taxonomy" id="412755"/>
    <lineage>
        <taxon>unclassified sequences</taxon>
        <taxon>metagenomes</taxon>
        <taxon>ecological metagenomes</taxon>
    </lineage>
</organism>
<sequence length="238" mass="25614">MPGRYVTKRTGQPVPMASRKFKDYDDDALVMAIARGDKSCTQIAREVGLSTQMVWQVSMGNRRPDLQPRIQAASAAFVAESRRLAARAAKAAVARLTKIIATDVTPTAYAQVKAAEGILRYASSGSMAHGATGAPGADPSTGLEAAAVTVHIHCTDGVLVLPNDLFRDSSGEDGPPSHEPSDPRPVRPHLTRREYLRLIAARPAPGSPTPLDTRGDYAVYADICRQRGEDVPEEEQER</sequence>
<dbReference type="EMBL" id="LAZR01046667">
    <property type="protein sequence ID" value="KKK96002.1"/>
    <property type="molecule type" value="Genomic_DNA"/>
</dbReference>
<name>A0A0F8ZQ57_9ZZZZ</name>
<proteinExistence type="predicted"/>
<comment type="caution">
    <text evidence="2">The sequence shown here is derived from an EMBL/GenBank/DDBJ whole genome shotgun (WGS) entry which is preliminary data.</text>
</comment>
<evidence type="ECO:0000313" key="2">
    <source>
        <dbReference type="EMBL" id="KKK96002.1"/>
    </source>
</evidence>
<evidence type="ECO:0000256" key="1">
    <source>
        <dbReference type="SAM" id="MobiDB-lite"/>
    </source>
</evidence>
<feature type="region of interest" description="Disordered" evidence="1">
    <location>
        <begin position="165"/>
        <end position="189"/>
    </location>
</feature>
<reference evidence="2" key="1">
    <citation type="journal article" date="2015" name="Nature">
        <title>Complex archaea that bridge the gap between prokaryotes and eukaryotes.</title>
        <authorList>
            <person name="Spang A."/>
            <person name="Saw J.H."/>
            <person name="Jorgensen S.L."/>
            <person name="Zaremba-Niedzwiedzka K."/>
            <person name="Martijn J."/>
            <person name="Lind A.E."/>
            <person name="van Eijk R."/>
            <person name="Schleper C."/>
            <person name="Guy L."/>
            <person name="Ettema T.J."/>
        </authorList>
    </citation>
    <scope>NUCLEOTIDE SEQUENCE</scope>
</reference>
<gene>
    <name evidence="2" type="ORF">LCGC14_2667150</name>
</gene>
<accession>A0A0F8ZQ57</accession>
<protein>
    <submittedName>
        <fullName evidence="2">Uncharacterized protein</fullName>
    </submittedName>
</protein>
<dbReference type="AlphaFoldDB" id="A0A0F8ZQ57"/>
<feature type="region of interest" description="Disordered" evidence="1">
    <location>
        <begin position="197"/>
        <end position="216"/>
    </location>
</feature>